<sequence length="102" mass="11445">MTTTASFSALSLPAQWLATRQLRRDIVCRLGQSAASLAWWRMALLEVNPLLEWTIDQRVVVVRRGRALLDRVARCHLLSLTPGTELATNPDLIDQELLALLP</sequence>
<evidence type="ECO:0000313" key="1">
    <source>
        <dbReference type="EMBL" id="GGH86231.1"/>
    </source>
</evidence>
<reference evidence="2" key="1">
    <citation type="journal article" date="2019" name="Int. J. Syst. Evol. Microbiol.">
        <title>The Global Catalogue of Microorganisms (GCM) 10K type strain sequencing project: providing services to taxonomists for standard genome sequencing and annotation.</title>
        <authorList>
            <consortium name="The Broad Institute Genomics Platform"/>
            <consortium name="The Broad Institute Genome Sequencing Center for Infectious Disease"/>
            <person name="Wu L."/>
            <person name="Ma J."/>
        </authorList>
    </citation>
    <scope>NUCLEOTIDE SEQUENCE [LARGE SCALE GENOMIC DNA]</scope>
    <source>
        <strain evidence="2">CGMCC 1.14966</strain>
    </source>
</reference>
<protein>
    <submittedName>
        <fullName evidence="1">Uncharacterized protein</fullName>
    </submittedName>
</protein>
<organism evidence="1 2">
    <name type="scientific">Hymenobacter frigidus</name>
    <dbReference type="NCBI Taxonomy" id="1524095"/>
    <lineage>
        <taxon>Bacteria</taxon>
        <taxon>Pseudomonadati</taxon>
        <taxon>Bacteroidota</taxon>
        <taxon>Cytophagia</taxon>
        <taxon>Cytophagales</taxon>
        <taxon>Hymenobacteraceae</taxon>
        <taxon>Hymenobacter</taxon>
    </lineage>
</organism>
<gene>
    <name evidence="1" type="ORF">GCM10011495_22330</name>
</gene>
<comment type="caution">
    <text evidence="1">The sequence shown here is derived from an EMBL/GenBank/DDBJ whole genome shotgun (WGS) entry which is preliminary data.</text>
</comment>
<dbReference type="RefSeq" id="WP_188562149.1">
    <property type="nucleotide sequence ID" value="NZ_BMGY01000018.1"/>
</dbReference>
<keyword evidence="2" id="KW-1185">Reference proteome</keyword>
<accession>A0ABQ2A7K3</accession>
<dbReference type="Proteomes" id="UP000637774">
    <property type="component" value="Unassembled WGS sequence"/>
</dbReference>
<name>A0ABQ2A7K3_9BACT</name>
<dbReference type="EMBL" id="BMGY01000018">
    <property type="protein sequence ID" value="GGH86231.1"/>
    <property type="molecule type" value="Genomic_DNA"/>
</dbReference>
<proteinExistence type="predicted"/>
<evidence type="ECO:0000313" key="2">
    <source>
        <dbReference type="Proteomes" id="UP000637774"/>
    </source>
</evidence>